<feature type="transmembrane region" description="Helical" evidence="6">
    <location>
        <begin position="676"/>
        <end position="697"/>
    </location>
</feature>
<evidence type="ECO:0000256" key="5">
    <source>
        <dbReference type="ARBA" id="ARBA00023136"/>
    </source>
</evidence>
<evidence type="ECO:0000256" key="1">
    <source>
        <dbReference type="ARBA" id="ARBA00004651"/>
    </source>
</evidence>
<dbReference type="PANTHER" id="PTHR30572">
    <property type="entry name" value="MEMBRANE COMPONENT OF TRANSPORTER-RELATED"/>
    <property type="match status" value="1"/>
</dbReference>
<dbReference type="PANTHER" id="PTHR30572:SF18">
    <property type="entry name" value="ABC-TYPE MACROLIDE FAMILY EXPORT SYSTEM PERMEASE COMPONENT 2"/>
    <property type="match status" value="1"/>
</dbReference>
<feature type="transmembrane region" description="Helical" evidence="6">
    <location>
        <begin position="339"/>
        <end position="362"/>
    </location>
</feature>
<keyword evidence="3 6" id="KW-0812">Transmembrane</keyword>
<feature type="domain" description="MacB-like periplasmic core" evidence="8">
    <location>
        <begin position="21"/>
        <end position="245"/>
    </location>
</feature>
<feature type="transmembrane region" description="Helical" evidence="6">
    <location>
        <begin position="756"/>
        <end position="779"/>
    </location>
</feature>
<feature type="transmembrane region" description="Helical" evidence="6">
    <location>
        <begin position="382"/>
        <end position="405"/>
    </location>
</feature>
<evidence type="ECO:0000313" key="9">
    <source>
        <dbReference type="EMBL" id="MBT1696665.1"/>
    </source>
</evidence>
<feature type="transmembrane region" description="Helical" evidence="6">
    <location>
        <begin position="288"/>
        <end position="310"/>
    </location>
</feature>
<comment type="subcellular location">
    <subcellularLocation>
        <location evidence="1">Cell membrane</location>
        <topology evidence="1">Multi-pass membrane protein</topology>
    </subcellularLocation>
</comment>
<dbReference type="Proteomes" id="UP001319200">
    <property type="component" value="Unassembled WGS sequence"/>
</dbReference>
<feature type="transmembrane region" description="Helical" evidence="6">
    <location>
        <begin position="426"/>
        <end position="450"/>
    </location>
</feature>
<feature type="transmembrane region" description="Helical" evidence="6">
    <location>
        <begin position="20"/>
        <end position="42"/>
    </location>
</feature>
<keyword evidence="10" id="KW-1185">Reference proteome</keyword>
<evidence type="ECO:0000256" key="3">
    <source>
        <dbReference type="ARBA" id="ARBA00022692"/>
    </source>
</evidence>
<evidence type="ECO:0000256" key="4">
    <source>
        <dbReference type="ARBA" id="ARBA00022989"/>
    </source>
</evidence>
<evidence type="ECO:0000259" key="7">
    <source>
        <dbReference type="Pfam" id="PF02687"/>
    </source>
</evidence>
<feature type="domain" description="ABC3 transporter permease C-terminal" evidence="7">
    <location>
        <begin position="295"/>
        <end position="408"/>
    </location>
</feature>
<feature type="domain" description="ABC3 transporter permease C-terminal" evidence="7">
    <location>
        <begin position="676"/>
        <end position="789"/>
    </location>
</feature>
<name>A0AAP2DHZ6_9BACT</name>
<keyword evidence="2" id="KW-1003">Cell membrane</keyword>
<dbReference type="EMBL" id="JAHESF010000005">
    <property type="protein sequence ID" value="MBT1696665.1"/>
    <property type="molecule type" value="Genomic_DNA"/>
</dbReference>
<dbReference type="InterPro" id="IPR050250">
    <property type="entry name" value="Macrolide_Exporter_MacB"/>
</dbReference>
<dbReference type="AlphaFoldDB" id="A0AAP2DHZ6"/>
<feature type="domain" description="MacB-like periplasmic core" evidence="8">
    <location>
        <begin position="437"/>
        <end position="640"/>
    </location>
</feature>
<comment type="caution">
    <text evidence="9">The sequence shown here is derived from an EMBL/GenBank/DDBJ whole genome shotgun (WGS) entry which is preliminary data.</text>
</comment>
<gene>
    <name evidence="9" type="ORF">KK083_07260</name>
</gene>
<dbReference type="GO" id="GO:0005886">
    <property type="term" value="C:plasma membrane"/>
    <property type="evidence" value="ECO:0007669"/>
    <property type="project" value="UniProtKB-SubCell"/>
</dbReference>
<keyword evidence="5 6" id="KW-0472">Membrane</keyword>
<dbReference type="GO" id="GO:0022857">
    <property type="term" value="F:transmembrane transporter activity"/>
    <property type="evidence" value="ECO:0007669"/>
    <property type="project" value="TreeGrafter"/>
</dbReference>
<dbReference type="Pfam" id="PF02687">
    <property type="entry name" value="FtsX"/>
    <property type="match status" value="2"/>
</dbReference>
<evidence type="ECO:0000256" key="2">
    <source>
        <dbReference type="ARBA" id="ARBA00022475"/>
    </source>
</evidence>
<dbReference type="InterPro" id="IPR003838">
    <property type="entry name" value="ABC3_permease_C"/>
</dbReference>
<dbReference type="InterPro" id="IPR025857">
    <property type="entry name" value="MacB_PCD"/>
</dbReference>
<organism evidence="9 10">
    <name type="scientific">Chryseosolibacter histidini</name>
    <dbReference type="NCBI Taxonomy" id="2782349"/>
    <lineage>
        <taxon>Bacteria</taxon>
        <taxon>Pseudomonadati</taxon>
        <taxon>Bacteroidota</taxon>
        <taxon>Cytophagia</taxon>
        <taxon>Cytophagales</taxon>
        <taxon>Chryseotaleaceae</taxon>
        <taxon>Chryseosolibacter</taxon>
    </lineage>
</organism>
<accession>A0AAP2DHZ6</accession>
<keyword evidence="4 6" id="KW-1133">Transmembrane helix</keyword>
<evidence type="ECO:0000256" key="6">
    <source>
        <dbReference type="SAM" id="Phobius"/>
    </source>
</evidence>
<proteinExistence type="predicted"/>
<protein>
    <submittedName>
        <fullName evidence="9">ABC transporter permease</fullName>
    </submittedName>
</protein>
<evidence type="ECO:0000313" key="10">
    <source>
        <dbReference type="Proteomes" id="UP001319200"/>
    </source>
</evidence>
<reference evidence="9 10" key="1">
    <citation type="submission" date="2021-05" db="EMBL/GenBank/DDBJ databases">
        <title>A Polyphasic approach of four new species of the genus Ohtaekwangia: Ohtaekwangia histidinii sp. nov., Ohtaekwangia cretensis sp. nov., Ohtaekwangia indiensis sp. nov., Ohtaekwangia reichenbachii sp. nov. from diverse environment.</title>
        <authorList>
            <person name="Octaviana S."/>
        </authorList>
    </citation>
    <scope>NUCLEOTIDE SEQUENCE [LARGE SCALE GENOMIC DNA]</scope>
    <source>
        <strain evidence="9 10">PWU4</strain>
    </source>
</reference>
<feature type="transmembrane region" description="Helical" evidence="6">
    <location>
        <begin position="717"/>
        <end position="744"/>
    </location>
</feature>
<sequence>MYKSYLKTALRNMLRNKLHAFINITGLSVGMAVTITIALWIIDEMTYEKHFDNYSRVGRVLQNVTNNGEVQTWWSLPWPLADELRKNYGTDFSAVVLTSGVNTHLLATADEKRLNKRGLFAEPQFSSVFSLKMQAGSADALTDQASVLLSLSTAKALFGDADPIGAMLTIDRDQKMTVKVGGVYEDMPSNSEFANLDFVAAWDLLASATSWIRTIGDPWRPNAFDIYVQLNDHATFEGASARIRDAKLKKVNEALAKKKPALFIHPMSQWHLYSEFDNGIQTGGRIQYVWLFGITGAFVLLMACINFMNLSTARSEKRSKEVGIRKAIGSFRGQLINQFFTESILTAFLSLAMAVLLVMILLPSFNTITGKAVTLQWLNPLWWGAGIGFCIVIGIIAGSYPALYLSSIQSVKAIKGVNKAGRSSSLFRKTLVTTQFTISVVLIIGTTIVYQQIQYAKNRPIGYNTNGLVAVPMVNEVHKHFDAVKDALEKTGAIVSMAESASLTTDQSSSTSQLDWNGKDPDLSVDFATGGGSYDYGATVGWEIIMGRDFSRDHPSDSTALILNEAAVNYMGLKNPIGETIRWSGTPCTVIGVIKDIITRSPYEPVTPTLYYLSTWSDSYWILRINPAVSATDALAKIESAYKKYNSEVPFSYQFMDTTYALKFGDEERIATLSTMFTTLAIFISCLGIFGLSSFTAEQRMKEIGIRKVMGATVFQLWQLISVDFVVLVLVSGVIAIPLAYFAMSSWLEHYSYHVGISWWIFTAAIAGTVIVTIITVSWHTMLAAAMNPVKTLRAE</sequence>
<evidence type="ECO:0000259" key="8">
    <source>
        <dbReference type="Pfam" id="PF12704"/>
    </source>
</evidence>
<dbReference type="Pfam" id="PF12704">
    <property type="entry name" value="MacB_PCD"/>
    <property type="match status" value="2"/>
</dbReference>